<dbReference type="EMBL" id="KV425888">
    <property type="protein sequence ID" value="KZW02355.1"/>
    <property type="molecule type" value="Genomic_DNA"/>
</dbReference>
<dbReference type="AlphaFoldDB" id="A0A165PLT8"/>
<protein>
    <submittedName>
        <fullName evidence="1">Uncharacterized protein</fullName>
    </submittedName>
</protein>
<accession>A0A165PLT8</accession>
<reference evidence="1 2" key="1">
    <citation type="journal article" date="2016" name="Mol. Biol. Evol.">
        <title>Comparative Genomics of Early-Diverging Mushroom-Forming Fungi Provides Insights into the Origins of Lignocellulose Decay Capabilities.</title>
        <authorList>
            <person name="Nagy L.G."/>
            <person name="Riley R."/>
            <person name="Tritt A."/>
            <person name="Adam C."/>
            <person name="Daum C."/>
            <person name="Floudas D."/>
            <person name="Sun H."/>
            <person name="Yadav J.S."/>
            <person name="Pangilinan J."/>
            <person name="Larsson K.H."/>
            <person name="Matsuura K."/>
            <person name="Barry K."/>
            <person name="Labutti K."/>
            <person name="Kuo R."/>
            <person name="Ohm R.A."/>
            <person name="Bhattacharya S.S."/>
            <person name="Shirouzu T."/>
            <person name="Yoshinaga Y."/>
            <person name="Martin F.M."/>
            <person name="Grigoriev I.V."/>
            <person name="Hibbett D.S."/>
        </authorList>
    </citation>
    <scope>NUCLEOTIDE SEQUENCE [LARGE SCALE GENOMIC DNA]</scope>
    <source>
        <strain evidence="1 2">HHB12029</strain>
    </source>
</reference>
<evidence type="ECO:0000313" key="1">
    <source>
        <dbReference type="EMBL" id="KZW02355.1"/>
    </source>
</evidence>
<proteinExistence type="predicted"/>
<gene>
    <name evidence="1" type="ORF">EXIGLDRAFT_455645</name>
</gene>
<name>A0A165PLT8_EXIGL</name>
<organism evidence="1 2">
    <name type="scientific">Exidia glandulosa HHB12029</name>
    <dbReference type="NCBI Taxonomy" id="1314781"/>
    <lineage>
        <taxon>Eukaryota</taxon>
        <taxon>Fungi</taxon>
        <taxon>Dikarya</taxon>
        <taxon>Basidiomycota</taxon>
        <taxon>Agaricomycotina</taxon>
        <taxon>Agaricomycetes</taxon>
        <taxon>Auriculariales</taxon>
        <taxon>Exidiaceae</taxon>
        <taxon>Exidia</taxon>
    </lineage>
</organism>
<dbReference type="Proteomes" id="UP000077266">
    <property type="component" value="Unassembled WGS sequence"/>
</dbReference>
<sequence length="204" mass="21420">MGLSPCAGFCTVLIHSCANYLPAPFLQPILITMHLSSLATFTAIALSIGVSAAPAKRDTLSLPTTASVWVQTDSGDTIAVLTENGQAWQWADENGDGPEAGQFDIKLVPGSMQPSGDDALVKLAHNGQECSLTNDAIDCTSTGSPAAVLRAKVKTDVVGETRWFLLGGHPQFSLEDWDQEKKLLAVTPDHGLGVNVYLTDAAAA</sequence>
<dbReference type="OrthoDB" id="3298116at2759"/>
<keyword evidence="2" id="KW-1185">Reference proteome</keyword>
<dbReference type="InParanoid" id="A0A165PLT8"/>
<evidence type="ECO:0000313" key="2">
    <source>
        <dbReference type="Proteomes" id="UP000077266"/>
    </source>
</evidence>